<sequence length="155" mass="16556">MEVRPLLIACFLAAVAARSPFYGDPRWRCISRAPGDNPGELHVEEKPDTCIYFCSTDNTTWNFGLYLDKTPCKVEGKAGVCQEGECVESEAPGLDKEKKVEVGGEEASVSPESPVPSPGLLEDLGEQPSTPSPSGLGSADDQGTPTPITEITEEQ</sequence>
<dbReference type="Pfam" id="PF07771">
    <property type="entry name" value="TSGP1"/>
    <property type="match status" value="1"/>
</dbReference>
<reference evidence="5" key="1">
    <citation type="submission" date="2014-03" db="EMBL/GenBank/DDBJ databases">
        <title>The sialotranscriptome of Amblyomma triste, Amblyomma parvum and Amblyomma cajennense ticks, uncovered by 454-based RNA-seq.</title>
        <authorList>
            <person name="Garcia G.R."/>
            <person name="Gardinassi L.G."/>
            <person name="Ribeiro J.M."/>
            <person name="Anatriello E."/>
            <person name="Ferreira B.R."/>
            <person name="Moreira H.N."/>
            <person name="Mafra C."/>
            <person name="Olegario M.M."/>
            <person name="Szabo P.J."/>
            <person name="Miranda-Santos I.K."/>
            <person name="Maruyama S.R."/>
        </authorList>
    </citation>
    <scope>NUCLEOTIDE SEQUENCE</scope>
    <source>
        <strain evidence="5">Mato Grasso do Sul</strain>
        <tissue evidence="5">Salivary glands</tissue>
    </source>
</reference>
<dbReference type="EMBL" id="GBBM01006875">
    <property type="protein sequence ID" value="JAC28543.1"/>
    <property type="molecule type" value="mRNA"/>
</dbReference>
<keyword evidence="2" id="KW-0964">Secreted</keyword>
<dbReference type="AlphaFoldDB" id="A0A023G6T0"/>
<protein>
    <submittedName>
        <fullName evidence="5">Putative secreted mucin</fullName>
    </submittedName>
</protein>
<evidence type="ECO:0000256" key="2">
    <source>
        <dbReference type="ARBA" id="ARBA00022525"/>
    </source>
</evidence>
<name>A0A023G6T0_AMBTT</name>
<feature type="compositionally biased region" description="Low complexity" evidence="3">
    <location>
        <begin position="144"/>
        <end position="155"/>
    </location>
</feature>
<evidence type="ECO:0000256" key="4">
    <source>
        <dbReference type="SAM" id="SignalP"/>
    </source>
</evidence>
<dbReference type="InterPro" id="IPR011694">
    <property type="entry name" value="Ixonnexin-like"/>
</dbReference>
<feature type="compositionally biased region" description="Basic and acidic residues" evidence="3">
    <location>
        <begin position="93"/>
        <end position="102"/>
    </location>
</feature>
<dbReference type="GO" id="GO:0005576">
    <property type="term" value="C:extracellular region"/>
    <property type="evidence" value="ECO:0007669"/>
    <property type="project" value="UniProtKB-SubCell"/>
</dbReference>
<accession>A0A023G6T0</accession>
<feature type="signal peptide" evidence="4">
    <location>
        <begin position="1"/>
        <end position="17"/>
    </location>
</feature>
<organism evidence="5">
    <name type="scientific">Amblyomma triste</name>
    <name type="common">Neotropical tick</name>
    <dbReference type="NCBI Taxonomy" id="251400"/>
    <lineage>
        <taxon>Eukaryota</taxon>
        <taxon>Metazoa</taxon>
        <taxon>Ecdysozoa</taxon>
        <taxon>Arthropoda</taxon>
        <taxon>Chelicerata</taxon>
        <taxon>Arachnida</taxon>
        <taxon>Acari</taxon>
        <taxon>Parasitiformes</taxon>
        <taxon>Ixodida</taxon>
        <taxon>Ixodoidea</taxon>
        <taxon>Ixodidae</taxon>
        <taxon>Amblyomminae</taxon>
        <taxon>Amblyomma</taxon>
    </lineage>
</organism>
<proteinExistence type="evidence at transcript level"/>
<feature type="region of interest" description="Disordered" evidence="3">
    <location>
        <begin position="85"/>
        <end position="155"/>
    </location>
</feature>
<evidence type="ECO:0000313" key="5">
    <source>
        <dbReference type="EMBL" id="JAC28543.1"/>
    </source>
</evidence>
<evidence type="ECO:0000256" key="3">
    <source>
        <dbReference type="SAM" id="MobiDB-lite"/>
    </source>
</evidence>
<comment type="subcellular location">
    <subcellularLocation>
        <location evidence="1">Secreted</location>
    </subcellularLocation>
</comment>
<evidence type="ECO:0000256" key="1">
    <source>
        <dbReference type="ARBA" id="ARBA00004613"/>
    </source>
</evidence>
<keyword evidence="4" id="KW-0732">Signal</keyword>
<feature type="chain" id="PRO_5001518319" evidence="4">
    <location>
        <begin position="18"/>
        <end position="155"/>
    </location>
</feature>